<protein>
    <submittedName>
        <fullName evidence="1">Uncharacterized protein</fullName>
    </submittedName>
</protein>
<organism evidence="1 2">
    <name type="scientific">Mycena pura</name>
    <dbReference type="NCBI Taxonomy" id="153505"/>
    <lineage>
        <taxon>Eukaryota</taxon>
        <taxon>Fungi</taxon>
        <taxon>Dikarya</taxon>
        <taxon>Basidiomycota</taxon>
        <taxon>Agaricomycotina</taxon>
        <taxon>Agaricomycetes</taxon>
        <taxon>Agaricomycetidae</taxon>
        <taxon>Agaricales</taxon>
        <taxon>Marasmiineae</taxon>
        <taxon>Mycenaceae</taxon>
        <taxon>Mycena</taxon>
    </lineage>
</organism>
<accession>A0AAD6YM18</accession>
<dbReference type="EMBL" id="JARJCW010000006">
    <property type="protein sequence ID" value="KAJ7223345.1"/>
    <property type="molecule type" value="Genomic_DNA"/>
</dbReference>
<sequence length="183" mass="19680">MRVIPNLHATATAATLLRILDFSQKNGFDLASGGCTDLTPVQSFAVGQTDDQQWTMTGGPTVFNIVSKCNTFLTYPGAQTGAIALRSQASTHSAATNWTVLLVNPAVSIGPWNIIETASNTALTAWDHHPGSALPDAPLPDHFGRKECLRHPPTVLVRHLDPVDWNDLQRAGASEIFEDSPRA</sequence>
<dbReference type="Proteomes" id="UP001219525">
    <property type="component" value="Unassembled WGS sequence"/>
</dbReference>
<keyword evidence="2" id="KW-1185">Reference proteome</keyword>
<gene>
    <name evidence="1" type="ORF">GGX14DRAFT_387671</name>
</gene>
<dbReference type="AlphaFoldDB" id="A0AAD6YM18"/>
<evidence type="ECO:0000313" key="2">
    <source>
        <dbReference type="Proteomes" id="UP001219525"/>
    </source>
</evidence>
<dbReference type="InterPro" id="IPR035992">
    <property type="entry name" value="Ricin_B-like_lectins"/>
</dbReference>
<reference evidence="1" key="1">
    <citation type="submission" date="2023-03" db="EMBL/GenBank/DDBJ databases">
        <title>Massive genome expansion in bonnet fungi (Mycena s.s.) driven by repeated elements and novel gene families across ecological guilds.</title>
        <authorList>
            <consortium name="Lawrence Berkeley National Laboratory"/>
            <person name="Harder C.B."/>
            <person name="Miyauchi S."/>
            <person name="Viragh M."/>
            <person name="Kuo A."/>
            <person name="Thoen E."/>
            <person name="Andreopoulos B."/>
            <person name="Lu D."/>
            <person name="Skrede I."/>
            <person name="Drula E."/>
            <person name="Henrissat B."/>
            <person name="Morin E."/>
            <person name="Kohler A."/>
            <person name="Barry K."/>
            <person name="LaButti K."/>
            <person name="Morin E."/>
            <person name="Salamov A."/>
            <person name="Lipzen A."/>
            <person name="Mereny Z."/>
            <person name="Hegedus B."/>
            <person name="Baldrian P."/>
            <person name="Stursova M."/>
            <person name="Weitz H."/>
            <person name="Taylor A."/>
            <person name="Grigoriev I.V."/>
            <person name="Nagy L.G."/>
            <person name="Martin F."/>
            <person name="Kauserud H."/>
        </authorList>
    </citation>
    <scope>NUCLEOTIDE SEQUENCE</scope>
    <source>
        <strain evidence="1">9144</strain>
    </source>
</reference>
<dbReference type="SUPFAM" id="SSF50370">
    <property type="entry name" value="Ricin B-like lectins"/>
    <property type="match status" value="1"/>
</dbReference>
<proteinExistence type="predicted"/>
<name>A0AAD6YM18_9AGAR</name>
<evidence type="ECO:0000313" key="1">
    <source>
        <dbReference type="EMBL" id="KAJ7223345.1"/>
    </source>
</evidence>
<comment type="caution">
    <text evidence="1">The sequence shown here is derived from an EMBL/GenBank/DDBJ whole genome shotgun (WGS) entry which is preliminary data.</text>
</comment>